<evidence type="ECO:0000313" key="5">
    <source>
        <dbReference type="Proteomes" id="UP000004226"/>
    </source>
</evidence>
<proteinExistence type="inferred from homology"/>
<dbReference type="GO" id="GO:0019305">
    <property type="term" value="P:dTDP-rhamnose biosynthetic process"/>
    <property type="evidence" value="ECO:0007669"/>
    <property type="project" value="UniProtKB-UniPathway"/>
</dbReference>
<name>D0GKL3_9FUSO</name>
<reference evidence="4 5" key="1">
    <citation type="submission" date="2009-10" db="EMBL/GenBank/DDBJ databases">
        <authorList>
            <person name="Harkins D.M."/>
            <person name="Madupu R."/>
            <person name="Durkin A.S."/>
            <person name="Torralba M."/>
            <person name="Methe B."/>
            <person name="Sutton G.G."/>
            <person name="Strausberg R.L."/>
            <person name="Nelson K.E."/>
        </authorList>
    </citation>
    <scope>NUCLEOTIDE SEQUENCE [LARGE SCALE GENOMIC DNA]</scope>
    <source>
        <strain evidence="4 5">F0264</strain>
    </source>
</reference>
<gene>
    <name evidence="4" type="primary">rfbD</name>
    <name evidence="4" type="ORF">HMPREF0554_2168</name>
</gene>
<accession>D0GKL3</accession>
<evidence type="ECO:0000256" key="2">
    <source>
        <dbReference type="RuleBase" id="RU364082"/>
    </source>
</evidence>
<dbReference type="InterPro" id="IPR005913">
    <property type="entry name" value="dTDP_dehydrorham_reduct"/>
</dbReference>
<comment type="pathway">
    <text evidence="2">Carbohydrate biosynthesis; dTDP-L-rhamnose biosynthesis.</text>
</comment>
<evidence type="ECO:0000256" key="1">
    <source>
        <dbReference type="ARBA" id="ARBA00010944"/>
    </source>
</evidence>
<feature type="domain" description="RmlD-like substrate binding" evidence="3">
    <location>
        <begin position="1"/>
        <end position="280"/>
    </location>
</feature>
<dbReference type="Proteomes" id="UP000004226">
    <property type="component" value="Unassembled WGS sequence"/>
</dbReference>
<organism evidence="4 5">
    <name type="scientific">Pseudoleptotrichia goodfellowii F0264</name>
    <dbReference type="NCBI Taxonomy" id="596323"/>
    <lineage>
        <taxon>Bacteria</taxon>
        <taxon>Fusobacteriati</taxon>
        <taxon>Fusobacteriota</taxon>
        <taxon>Fusobacteriia</taxon>
        <taxon>Fusobacteriales</taxon>
        <taxon>Leptotrichiaceae</taxon>
        <taxon>Pseudoleptotrichia</taxon>
    </lineage>
</organism>
<dbReference type="Gene3D" id="3.90.25.10">
    <property type="entry name" value="UDP-galactose 4-epimerase, domain 1"/>
    <property type="match status" value="1"/>
</dbReference>
<dbReference type="CDD" id="cd05254">
    <property type="entry name" value="dTDP_HR_like_SDR_e"/>
    <property type="match status" value="1"/>
</dbReference>
<dbReference type="Gene3D" id="3.40.50.720">
    <property type="entry name" value="NAD(P)-binding Rossmann-like Domain"/>
    <property type="match status" value="1"/>
</dbReference>
<dbReference type="AlphaFoldDB" id="D0GKL3"/>
<protein>
    <recommendedName>
        <fullName evidence="2">dTDP-4-dehydrorhamnose reductase</fullName>
        <ecNumber evidence="2">1.1.1.133</ecNumber>
    </recommendedName>
</protein>
<dbReference type="PANTHER" id="PTHR10491:SF4">
    <property type="entry name" value="METHIONINE ADENOSYLTRANSFERASE 2 SUBUNIT BETA"/>
    <property type="match status" value="1"/>
</dbReference>
<keyword evidence="5" id="KW-1185">Reference proteome</keyword>
<keyword evidence="2" id="KW-0521">NADP</keyword>
<dbReference type="RefSeq" id="WP_006807023.1">
    <property type="nucleotide sequence ID" value="NZ_ADAD01000087.1"/>
</dbReference>
<dbReference type="EMBL" id="ADAD01000087">
    <property type="protein sequence ID" value="EEY35369.1"/>
    <property type="molecule type" value="Genomic_DNA"/>
</dbReference>
<comment type="function">
    <text evidence="2">Catalyzes the reduction of dTDP-6-deoxy-L-lyxo-4-hexulose to yield dTDP-L-rhamnose.</text>
</comment>
<evidence type="ECO:0000259" key="3">
    <source>
        <dbReference type="Pfam" id="PF04321"/>
    </source>
</evidence>
<dbReference type="InterPro" id="IPR029903">
    <property type="entry name" value="RmlD-like-bd"/>
</dbReference>
<dbReference type="Pfam" id="PF04321">
    <property type="entry name" value="RmlD_sub_bind"/>
    <property type="match status" value="1"/>
</dbReference>
<comment type="caution">
    <text evidence="4">The sequence shown here is derived from an EMBL/GenBank/DDBJ whole genome shotgun (WGS) entry which is preliminary data.</text>
</comment>
<sequence length="286" mass="33067">MKILLIGSDGQLGYEFKRLFDSLNKEYIATDYQNLDITDEKALNNFFTIHKDITHIINCAAYNDVDKAESEDDKVRLLNTEAPKKLAEISKNINAVYTTYSTDFVFDGEKGKPYIEEDKINPLCKYAESKAEGEKKVFETYDKSFIIRTSWLFGIGNNNFSKQIINWSKIQDTLKVVDDQISAPTYSKDLALFSWKLIQTRKYGMYHISSNGVASKYDQAKYILDKIGWKGKLEKARTFDFKLPAKRSKYSKLDSGKIERLLGEKIPDWKNGIDRFLEEMKEKGEL</sequence>
<evidence type="ECO:0000313" key="4">
    <source>
        <dbReference type="EMBL" id="EEY35369.1"/>
    </source>
</evidence>
<keyword evidence="2 4" id="KW-0560">Oxidoreductase</keyword>
<dbReference type="UniPathway" id="UPA00124"/>
<dbReference type="eggNOG" id="COG1091">
    <property type="taxonomic scope" value="Bacteria"/>
</dbReference>
<dbReference type="GO" id="GO:0005829">
    <property type="term" value="C:cytosol"/>
    <property type="evidence" value="ECO:0007669"/>
    <property type="project" value="TreeGrafter"/>
</dbReference>
<comment type="similarity">
    <text evidence="1 2">Belongs to the dTDP-4-dehydrorhamnose reductase family.</text>
</comment>
<dbReference type="GO" id="GO:0008831">
    <property type="term" value="F:dTDP-4-dehydrorhamnose reductase activity"/>
    <property type="evidence" value="ECO:0007669"/>
    <property type="project" value="UniProtKB-EC"/>
</dbReference>
<dbReference type="PANTHER" id="PTHR10491">
    <property type="entry name" value="DTDP-4-DEHYDRORHAMNOSE REDUCTASE"/>
    <property type="match status" value="1"/>
</dbReference>
<dbReference type="EC" id="1.1.1.133" evidence="2"/>
<dbReference type="SUPFAM" id="SSF51735">
    <property type="entry name" value="NAD(P)-binding Rossmann-fold domains"/>
    <property type="match status" value="1"/>
</dbReference>
<dbReference type="NCBIfam" id="TIGR01214">
    <property type="entry name" value="rmlD"/>
    <property type="match status" value="1"/>
</dbReference>
<dbReference type="InterPro" id="IPR036291">
    <property type="entry name" value="NAD(P)-bd_dom_sf"/>
</dbReference>